<evidence type="ECO:0000259" key="8">
    <source>
        <dbReference type="Pfam" id="PF13632"/>
    </source>
</evidence>
<dbReference type="InterPro" id="IPR001173">
    <property type="entry name" value="Glyco_trans_2-like"/>
</dbReference>
<evidence type="ECO:0000256" key="1">
    <source>
        <dbReference type="ARBA" id="ARBA00004141"/>
    </source>
</evidence>
<dbReference type="SUPFAM" id="SSF53448">
    <property type="entry name" value="Nucleotide-diphospho-sugar transferases"/>
    <property type="match status" value="1"/>
</dbReference>
<dbReference type="GO" id="GO:0016020">
    <property type="term" value="C:membrane"/>
    <property type="evidence" value="ECO:0007669"/>
    <property type="project" value="UniProtKB-SubCell"/>
</dbReference>
<comment type="subcellular location">
    <subcellularLocation>
        <location evidence="1">Membrane</location>
        <topology evidence="1">Multi-pass membrane protein</topology>
    </subcellularLocation>
</comment>
<dbReference type="Proteomes" id="UP000192927">
    <property type="component" value="Unassembled WGS sequence"/>
</dbReference>
<feature type="transmembrane region" description="Helical" evidence="7">
    <location>
        <begin position="55"/>
        <end position="83"/>
    </location>
</feature>
<keyword evidence="10" id="KW-1185">Reference proteome</keyword>
<dbReference type="InterPro" id="IPR029044">
    <property type="entry name" value="Nucleotide-diphossugar_trans"/>
</dbReference>
<dbReference type="CDD" id="cd06423">
    <property type="entry name" value="CESA_like"/>
    <property type="match status" value="1"/>
</dbReference>
<dbReference type="EMBL" id="FWEW01003801">
    <property type="protein sequence ID" value="SLM41168.1"/>
    <property type="molecule type" value="Genomic_DNA"/>
</dbReference>
<evidence type="ECO:0000256" key="2">
    <source>
        <dbReference type="ARBA" id="ARBA00022676"/>
    </source>
</evidence>
<dbReference type="Gene3D" id="3.90.550.10">
    <property type="entry name" value="Spore Coat Polysaccharide Biosynthesis Protein SpsA, Chain A"/>
    <property type="match status" value="1"/>
</dbReference>
<feature type="transmembrane region" description="Helical" evidence="7">
    <location>
        <begin position="469"/>
        <end position="491"/>
    </location>
</feature>
<evidence type="ECO:0000313" key="10">
    <source>
        <dbReference type="Proteomes" id="UP000192927"/>
    </source>
</evidence>
<evidence type="ECO:0000256" key="3">
    <source>
        <dbReference type="ARBA" id="ARBA00022679"/>
    </source>
</evidence>
<accession>A0A1W5DDE3</accession>
<feature type="transmembrane region" description="Helical" evidence="7">
    <location>
        <begin position="439"/>
        <end position="457"/>
    </location>
</feature>
<name>A0A1W5DDE3_9LECA</name>
<organism evidence="9 10">
    <name type="scientific">Lasallia pustulata</name>
    <dbReference type="NCBI Taxonomy" id="136370"/>
    <lineage>
        <taxon>Eukaryota</taxon>
        <taxon>Fungi</taxon>
        <taxon>Dikarya</taxon>
        <taxon>Ascomycota</taxon>
        <taxon>Pezizomycotina</taxon>
        <taxon>Lecanoromycetes</taxon>
        <taxon>OSLEUM clade</taxon>
        <taxon>Umbilicariomycetidae</taxon>
        <taxon>Umbilicariales</taxon>
        <taxon>Umbilicariaceae</taxon>
        <taxon>Lasallia</taxon>
    </lineage>
</organism>
<evidence type="ECO:0000256" key="4">
    <source>
        <dbReference type="ARBA" id="ARBA00022692"/>
    </source>
</evidence>
<dbReference type="GO" id="GO:0016757">
    <property type="term" value="F:glycosyltransferase activity"/>
    <property type="evidence" value="ECO:0007669"/>
    <property type="project" value="UniProtKB-KW"/>
</dbReference>
<evidence type="ECO:0000256" key="5">
    <source>
        <dbReference type="ARBA" id="ARBA00022989"/>
    </source>
</evidence>
<dbReference type="PANTHER" id="PTHR43867:SF2">
    <property type="entry name" value="CELLULOSE SYNTHASE CATALYTIC SUBUNIT A [UDP-FORMING]"/>
    <property type="match status" value="1"/>
</dbReference>
<dbReference type="InterPro" id="IPR050321">
    <property type="entry name" value="Glycosyltr_2/OpgH_subfam"/>
</dbReference>
<dbReference type="GO" id="GO:0006508">
    <property type="term" value="P:proteolysis"/>
    <property type="evidence" value="ECO:0007669"/>
    <property type="project" value="InterPro"/>
</dbReference>
<dbReference type="GO" id="GO:0004190">
    <property type="term" value="F:aspartic-type endopeptidase activity"/>
    <property type="evidence" value="ECO:0007669"/>
    <property type="project" value="InterPro"/>
</dbReference>
<sequence length="508" mass="57610">MAHDLLPVTEPSLKFPCNSPAPAKRSFSSSLNRFVDELRIAFSRIEAFVQDWSPFLLVVSYFVFSTCLYMICSPGLISCFWFIYLTTNFYIAASTVVEAVMSITPCRDARKAVRKVAENNWVFPTPDDDLLVLDLLIVAYLPNEKGIIMDRILYALETIVYPKHKIRINVVYNTPVAIEPLETEIADLTAIHPHLRVIKVPGSTSKADNLNYFFTLDTGSDVIAVYDCDHYPHPYGPRWAIERFMSDPKIDIVQGRCVVFNSKASFLAAMIAVEFDKIYAVSHPGRAATWGFGLFAGSNGYWRAPLLRELKMDGEMLTEDIDSSLRAVSRGAYTVHDLNVVSYELAPTTMPAFWKQRLRWAQGWAQASLKHLILTINKPACGKRNFTERFGLLSLLGIREMSYYFVSQYCCLVASIILLNFPTTSHALVRLLFFQYPVAYWLFIISVICLIGTLVITDRVKSEFISARMIIIFSVTFPFYLILSAVIGLYGHARQVCKYTSWNPTPRS</sequence>
<protein>
    <submittedName>
        <fullName evidence="9">Glycosyltransferase family 2 protein</fullName>
    </submittedName>
</protein>
<keyword evidence="6 7" id="KW-0472">Membrane</keyword>
<feature type="domain" description="Glycosyltransferase 2-like" evidence="8">
    <location>
        <begin position="241"/>
        <end position="442"/>
    </location>
</feature>
<dbReference type="AlphaFoldDB" id="A0A1W5DDE3"/>
<proteinExistence type="predicted"/>
<dbReference type="PANTHER" id="PTHR43867">
    <property type="entry name" value="CELLULOSE SYNTHASE CATALYTIC SUBUNIT A [UDP-FORMING]"/>
    <property type="match status" value="1"/>
</dbReference>
<feature type="transmembrane region" description="Helical" evidence="7">
    <location>
        <begin position="401"/>
        <end position="419"/>
    </location>
</feature>
<evidence type="ECO:0000313" key="9">
    <source>
        <dbReference type="EMBL" id="SLM41168.1"/>
    </source>
</evidence>
<dbReference type="InterPro" id="IPR001969">
    <property type="entry name" value="Aspartic_peptidase_AS"/>
</dbReference>
<evidence type="ECO:0000256" key="7">
    <source>
        <dbReference type="SAM" id="Phobius"/>
    </source>
</evidence>
<keyword evidence="4 7" id="KW-0812">Transmembrane</keyword>
<keyword evidence="2" id="KW-0328">Glycosyltransferase</keyword>
<dbReference type="PROSITE" id="PS00141">
    <property type="entry name" value="ASP_PROTEASE"/>
    <property type="match status" value="1"/>
</dbReference>
<evidence type="ECO:0000256" key="6">
    <source>
        <dbReference type="ARBA" id="ARBA00023136"/>
    </source>
</evidence>
<dbReference type="Pfam" id="PF13632">
    <property type="entry name" value="Glyco_trans_2_3"/>
    <property type="match status" value="1"/>
</dbReference>
<keyword evidence="5 7" id="KW-1133">Transmembrane helix</keyword>
<keyword evidence="3 9" id="KW-0808">Transferase</keyword>
<reference evidence="10" key="1">
    <citation type="submission" date="2017-03" db="EMBL/GenBank/DDBJ databases">
        <authorList>
            <person name="Sharma R."/>
            <person name="Thines M."/>
        </authorList>
    </citation>
    <scope>NUCLEOTIDE SEQUENCE [LARGE SCALE GENOMIC DNA]</scope>
</reference>